<comment type="caution">
    <text evidence="3">The sequence shown here is derived from an EMBL/GenBank/DDBJ whole genome shotgun (WGS) entry which is preliminary data.</text>
</comment>
<organism evidence="3">
    <name type="scientific">Hemigrapsus takanoi nimavirus</name>
    <dbReference type="NCBI Taxonomy" id="2133792"/>
    <lineage>
        <taxon>Viruses</taxon>
        <taxon>Viruses incertae sedis</taxon>
        <taxon>Naldaviricetes</taxon>
        <taxon>Nimaviridae</taxon>
    </lineage>
</organism>
<feature type="region of interest" description="Disordered" evidence="1">
    <location>
        <begin position="1"/>
        <end position="23"/>
    </location>
</feature>
<protein>
    <submittedName>
        <fullName evidence="3">Wsv115-like protein</fullName>
    </submittedName>
</protein>
<evidence type="ECO:0000256" key="2">
    <source>
        <dbReference type="SAM" id="Phobius"/>
    </source>
</evidence>
<feature type="transmembrane region" description="Helical" evidence="2">
    <location>
        <begin position="179"/>
        <end position="205"/>
    </location>
</feature>
<dbReference type="EMBL" id="BFCC01000001">
    <property type="protein sequence ID" value="GBG35355.1"/>
    <property type="molecule type" value="Genomic_DNA"/>
</dbReference>
<name>A0A401IP20_9VIRU</name>
<sequence>MSTTNAEHEGISGQEAEKEGSDENEPYKEFLMEYFNESSILRTSKTQYINSAMYEYMASRTMNSNGQPLKLEGEKDEGEEVTVRLITADTTPIDEYISKVSAANNVEIYTKLAEFNAEGASNADMGRELSCRGEYEEDRPETETLRKRALVYSGVGGALFVVFLSFAAGLYSFQSIRLANIAFSLAFIGLLLFVTLTGIAFVTVFDIGKANYKEASHRMVVAGEGE</sequence>
<evidence type="ECO:0000256" key="1">
    <source>
        <dbReference type="SAM" id="MobiDB-lite"/>
    </source>
</evidence>
<keyword evidence="2" id="KW-1133">Transmembrane helix</keyword>
<keyword evidence="2" id="KW-0472">Membrane</keyword>
<feature type="transmembrane region" description="Helical" evidence="2">
    <location>
        <begin position="149"/>
        <end position="173"/>
    </location>
</feature>
<evidence type="ECO:0000313" key="3">
    <source>
        <dbReference type="EMBL" id="GBG35355.1"/>
    </source>
</evidence>
<keyword evidence="2" id="KW-0812">Transmembrane</keyword>
<accession>A0A401IP20</accession>
<proteinExistence type="predicted"/>
<reference evidence="3" key="1">
    <citation type="journal article" date="2018" name="J. Virol.">
        <title>Crustacean Genome Exploration Reveals the Evolutionary Origin of White Spot Syndrome Virus.</title>
        <authorList>
            <person name="Kawato S."/>
            <person name="Shitara A."/>
            <person name="Wang Y."/>
            <person name="Nozaki R."/>
            <person name="Kondo H."/>
            <person name="Hirono I."/>
        </authorList>
    </citation>
    <scope>NUCLEOTIDE SEQUENCE</scope>
    <source>
        <strain evidence="3">TUMSAT-1</strain>
    </source>
</reference>